<dbReference type="EMBL" id="KE164761">
    <property type="protein sequence ID" value="EPQ19989.1"/>
    <property type="molecule type" value="Genomic_DNA"/>
</dbReference>
<name>S7NQJ8_MYOBR</name>
<feature type="region of interest" description="Disordered" evidence="9">
    <location>
        <begin position="323"/>
        <end position="622"/>
    </location>
</feature>
<keyword evidence="6" id="KW-0206">Cytoskeleton</keyword>
<reference evidence="12 13" key="1">
    <citation type="journal article" date="2013" name="Nat. Commun.">
        <title>Genome analysis reveals insights into physiology and longevity of the Brandt's bat Myotis brandtii.</title>
        <authorList>
            <person name="Seim I."/>
            <person name="Fang X."/>
            <person name="Xiong Z."/>
            <person name="Lobanov A.V."/>
            <person name="Huang Z."/>
            <person name="Ma S."/>
            <person name="Feng Y."/>
            <person name="Turanov A.A."/>
            <person name="Zhu Y."/>
            <person name="Lenz T.L."/>
            <person name="Gerashchenko M.V."/>
            <person name="Fan D."/>
            <person name="Hee Yim S."/>
            <person name="Yao X."/>
            <person name="Jordan D."/>
            <person name="Xiong Y."/>
            <person name="Ma Y."/>
            <person name="Lyapunov A.N."/>
            <person name="Chen G."/>
            <person name="Kulakova O.I."/>
            <person name="Sun Y."/>
            <person name="Lee S.G."/>
            <person name="Bronson R.T."/>
            <person name="Moskalev A.A."/>
            <person name="Sunyaev S.R."/>
            <person name="Zhang G."/>
            <person name="Krogh A."/>
            <person name="Wang J."/>
            <person name="Gladyshev V.N."/>
        </authorList>
    </citation>
    <scope>NUCLEOTIDE SEQUENCE [LARGE SCALE GENOMIC DNA]</scope>
</reference>
<evidence type="ECO:0000256" key="4">
    <source>
        <dbReference type="ARBA" id="ARBA00022553"/>
    </source>
</evidence>
<keyword evidence="4" id="KW-0597">Phosphoprotein</keyword>
<keyword evidence="10" id="KW-1133">Transmembrane helix</keyword>
<feature type="compositionally biased region" description="Basic and acidic residues" evidence="9">
    <location>
        <begin position="529"/>
        <end position="545"/>
    </location>
</feature>
<dbReference type="InterPro" id="IPR001357">
    <property type="entry name" value="BRCT_dom"/>
</dbReference>
<dbReference type="SMART" id="SM00292">
    <property type="entry name" value="BRCT"/>
    <property type="match status" value="3"/>
</dbReference>
<feature type="transmembrane region" description="Helical" evidence="10">
    <location>
        <begin position="12"/>
        <end position="30"/>
    </location>
</feature>
<evidence type="ECO:0000256" key="10">
    <source>
        <dbReference type="SAM" id="Phobius"/>
    </source>
</evidence>
<dbReference type="Pfam" id="PF12738">
    <property type="entry name" value="PTCB-BRCT"/>
    <property type="match status" value="1"/>
</dbReference>
<dbReference type="PANTHER" id="PTHR14625:SF3">
    <property type="entry name" value="MICROCEPHALIN"/>
    <property type="match status" value="1"/>
</dbReference>
<feature type="compositionally biased region" description="Basic and acidic residues" evidence="9">
    <location>
        <begin position="191"/>
        <end position="205"/>
    </location>
</feature>
<evidence type="ECO:0000256" key="7">
    <source>
        <dbReference type="ARBA" id="ARBA00025455"/>
    </source>
</evidence>
<dbReference type="GO" id="GO:0000278">
    <property type="term" value="P:mitotic cell cycle"/>
    <property type="evidence" value="ECO:0007669"/>
    <property type="project" value="TreeGrafter"/>
</dbReference>
<proteinExistence type="predicted"/>
<dbReference type="Pfam" id="PF12258">
    <property type="entry name" value="Microcephalin"/>
    <property type="match status" value="1"/>
</dbReference>
<dbReference type="PANTHER" id="PTHR14625">
    <property type="entry name" value="MICROCEPHALIN"/>
    <property type="match status" value="1"/>
</dbReference>
<protein>
    <recommendedName>
        <fullName evidence="2">Microcephalin</fullName>
    </recommendedName>
</protein>
<feature type="domain" description="BRCT" evidence="11">
    <location>
        <begin position="18"/>
        <end position="110"/>
    </location>
</feature>
<dbReference type="eggNOG" id="KOG4362">
    <property type="taxonomic scope" value="Eukaryota"/>
</dbReference>
<evidence type="ECO:0000256" key="3">
    <source>
        <dbReference type="ARBA" id="ARBA00022490"/>
    </source>
</evidence>
<feature type="compositionally biased region" description="Polar residues" evidence="9">
    <location>
        <begin position="465"/>
        <end position="474"/>
    </location>
</feature>
<dbReference type="CDD" id="cd17751">
    <property type="entry name" value="BRCT_microcephalin_rpt3"/>
    <property type="match status" value="1"/>
</dbReference>
<evidence type="ECO:0000256" key="5">
    <source>
        <dbReference type="ARBA" id="ARBA00022737"/>
    </source>
</evidence>
<gene>
    <name evidence="12" type="ORF">D623_10005944</name>
</gene>
<feature type="compositionally biased region" description="Basic and acidic residues" evidence="9">
    <location>
        <begin position="505"/>
        <end position="520"/>
    </location>
</feature>
<feature type="compositionally biased region" description="Polar residues" evidence="9">
    <location>
        <begin position="547"/>
        <end position="558"/>
    </location>
</feature>
<feature type="compositionally biased region" description="Basic and acidic residues" evidence="9">
    <location>
        <begin position="260"/>
        <end position="276"/>
    </location>
</feature>
<evidence type="ECO:0000313" key="13">
    <source>
        <dbReference type="Proteomes" id="UP000052978"/>
    </source>
</evidence>
<feature type="domain" description="BRCT" evidence="11">
    <location>
        <begin position="650"/>
        <end position="708"/>
    </location>
</feature>
<dbReference type="CDD" id="cd17716">
    <property type="entry name" value="BRCT_microcephalin_rpt1"/>
    <property type="match status" value="1"/>
</dbReference>
<comment type="subcellular location">
    <subcellularLocation>
        <location evidence="1">Cytoplasm</location>
        <location evidence="1">Cytoskeleton</location>
        <location evidence="1">Microtubule organizing center</location>
        <location evidence="1">Centrosome</location>
    </subcellularLocation>
</comment>
<evidence type="ECO:0000313" key="12">
    <source>
        <dbReference type="EMBL" id="EPQ19989.1"/>
    </source>
</evidence>
<keyword evidence="10" id="KW-0812">Transmembrane</keyword>
<accession>S7NQJ8</accession>
<dbReference type="AlphaFoldDB" id="S7NQJ8"/>
<dbReference type="InterPro" id="IPR036420">
    <property type="entry name" value="BRCT_dom_sf"/>
</dbReference>
<dbReference type="CDD" id="cd17736">
    <property type="entry name" value="BRCT_microcephalin_rpt2"/>
    <property type="match status" value="1"/>
</dbReference>
<dbReference type="Proteomes" id="UP000052978">
    <property type="component" value="Unassembled WGS sequence"/>
</dbReference>
<dbReference type="GO" id="GO:0005813">
    <property type="term" value="C:centrosome"/>
    <property type="evidence" value="ECO:0007669"/>
    <property type="project" value="UniProtKB-SubCell"/>
</dbReference>
<dbReference type="InterPro" id="IPR029504">
    <property type="entry name" value="Microcephalin_mammal"/>
</dbReference>
<comment type="subunit">
    <text evidence="8">Interacts with CDC27 and maybe other components of the APC/C complex. Interacts with histone variant H2AX under DNA damage conditions.</text>
</comment>
<organism evidence="12 13">
    <name type="scientific">Myotis brandtii</name>
    <name type="common">Brandt's bat</name>
    <dbReference type="NCBI Taxonomy" id="109478"/>
    <lineage>
        <taxon>Eukaryota</taxon>
        <taxon>Metazoa</taxon>
        <taxon>Chordata</taxon>
        <taxon>Craniata</taxon>
        <taxon>Vertebrata</taxon>
        <taxon>Euteleostomi</taxon>
        <taxon>Mammalia</taxon>
        <taxon>Eutheria</taxon>
        <taxon>Laurasiatheria</taxon>
        <taxon>Chiroptera</taxon>
        <taxon>Yangochiroptera</taxon>
        <taxon>Vespertilionidae</taxon>
        <taxon>Myotis</taxon>
    </lineage>
</organism>
<keyword evidence="10" id="KW-0472">Membrane</keyword>
<keyword evidence="5" id="KW-0677">Repeat</keyword>
<feature type="compositionally biased region" description="Basic and acidic residues" evidence="9">
    <location>
        <begin position="357"/>
        <end position="368"/>
    </location>
</feature>
<dbReference type="InterPro" id="IPR022047">
    <property type="entry name" value="Microcephalin-like"/>
</dbReference>
<evidence type="ECO:0000256" key="2">
    <source>
        <dbReference type="ARBA" id="ARBA00017027"/>
    </source>
</evidence>
<evidence type="ECO:0000256" key="9">
    <source>
        <dbReference type="SAM" id="MobiDB-lite"/>
    </source>
</evidence>
<keyword evidence="13" id="KW-1185">Reference proteome</keyword>
<evidence type="ECO:0000256" key="6">
    <source>
        <dbReference type="ARBA" id="ARBA00023212"/>
    </source>
</evidence>
<comment type="function">
    <text evidence="7">Implicated in chromosome condensation and DNA damage induced cellular responses. May play a role in neurogenesis and regulation of the size of the cerebral cortex.</text>
</comment>
<feature type="region of interest" description="Disordered" evidence="9">
    <location>
        <begin position="250"/>
        <end position="301"/>
    </location>
</feature>
<evidence type="ECO:0000256" key="8">
    <source>
        <dbReference type="ARBA" id="ARBA00026061"/>
    </source>
</evidence>
<keyword evidence="3" id="KW-0963">Cytoplasm</keyword>
<sequence>MYRNTRARDDGISVYFMLTPCLFSDVVAYVEVWSANGTENYSKTFTNQLVEMGAKVSKTFNKQVTHVVFKDGYPRTWDKARERGVKLVSVLWVEKCRTAGAHVDEALFPAANTHEHLPRLIKKKHRCMQPKDFTPKTPENDKRLQKKFEKMANELQRQKTTLDNDVPVLLFESNGALMYSPTATAYRGRHRAMEQRLQEMKEKRANLSPTSSQMMEKSFDNPAHASCEASLNISHDTLCSEDSWAGGLQSSLDDPCGDSGHGDQERKLGGPADDTRSPLCASSPALETSSVRSPASPRYLGQLAPQMPECHRAEEIAGWQTDPAGAAATPDQQPSVTQGHHLGHSARSSSSKRKRPSEHAHAPPEGRPKKPKCGRKSAVQLFPSPRGQAPASPAVGTPPGGTSSYEDYFSPDNLRERSLGTLPPGLQSPPGPAHPPCRAGLSRRERASILGMSDFSCLGKDPSLVPTTSATAQASPGLHAPASGGSHTPFLRNMPAAEDAPGRGPPEDAQRGDGGPEGHHGAVTPGGKESGDPADMRRPREEDATSGRLSSPAATVQATRGDRSSPRGAVASEGSEGGVGRFCQDREGVRPGPARQDVPEGAQEGREDLARPAAAKKRGRGPKVVRTLVMTSMPADKQSIVTRVVAKLKGFSLAREVCESTTHVLAGQALRTLNVLLGLARGCWILSYEWVLWSLELGHWISEEPFELSDSFPAAPLCRQERHLSAGQYQGTLFAEQPTMFISPASDPPRAKLWELVLLCGGRVTGVPRQASLFIGPCQGRRKETVTYLSEKWILDSVTQHVVCACEDYLQRQ</sequence>
<evidence type="ECO:0000256" key="1">
    <source>
        <dbReference type="ARBA" id="ARBA00004300"/>
    </source>
</evidence>
<dbReference type="FunFam" id="3.40.50.10190:FF:000047">
    <property type="entry name" value="Microcephalin"/>
    <property type="match status" value="1"/>
</dbReference>
<dbReference type="Gene3D" id="3.40.50.10190">
    <property type="entry name" value="BRCT domain"/>
    <property type="match status" value="3"/>
</dbReference>
<dbReference type="PROSITE" id="PS50172">
    <property type="entry name" value="BRCT"/>
    <property type="match status" value="2"/>
</dbReference>
<dbReference type="SUPFAM" id="SSF52113">
    <property type="entry name" value="BRCT domain"/>
    <property type="match status" value="3"/>
</dbReference>
<evidence type="ECO:0000259" key="11">
    <source>
        <dbReference type="PROSITE" id="PS50172"/>
    </source>
</evidence>
<dbReference type="GO" id="GO:0021987">
    <property type="term" value="P:cerebral cortex development"/>
    <property type="evidence" value="ECO:0007669"/>
    <property type="project" value="InterPro"/>
</dbReference>
<feature type="compositionally biased region" description="Pro residues" evidence="9">
    <location>
        <begin position="426"/>
        <end position="435"/>
    </location>
</feature>
<feature type="region of interest" description="Disordered" evidence="9">
    <location>
        <begin position="188"/>
        <end position="221"/>
    </location>
</feature>